<feature type="transmembrane region" description="Helical" evidence="2">
    <location>
        <begin position="38"/>
        <end position="60"/>
    </location>
</feature>
<keyword evidence="2" id="KW-1133">Transmembrane helix</keyword>
<protein>
    <submittedName>
        <fullName evidence="3">Uncharacterized protein</fullName>
    </submittedName>
</protein>
<reference evidence="3" key="1">
    <citation type="submission" date="2020-04" db="EMBL/GenBank/DDBJ databases">
        <authorList>
            <person name="Zhang T."/>
        </authorList>
    </citation>
    <scope>NUCLEOTIDE SEQUENCE</scope>
    <source>
        <strain evidence="3">HKST-UBA01</strain>
    </source>
</reference>
<keyword evidence="2" id="KW-0472">Membrane</keyword>
<comment type="caution">
    <text evidence="3">The sequence shown here is derived from an EMBL/GenBank/DDBJ whole genome shotgun (WGS) entry which is preliminary data.</text>
</comment>
<dbReference type="Gene3D" id="2.120.10.30">
    <property type="entry name" value="TolB, C-terminal domain"/>
    <property type="match status" value="1"/>
</dbReference>
<feature type="region of interest" description="Disordered" evidence="1">
    <location>
        <begin position="1"/>
        <end position="23"/>
    </location>
</feature>
<dbReference type="AlphaFoldDB" id="A0A955LGM5"/>
<dbReference type="SUPFAM" id="SSF69304">
    <property type="entry name" value="Tricorn protease N-terminal domain"/>
    <property type="match status" value="1"/>
</dbReference>
<evidence type="ECO:0000313" key="3">
    <source>
        <dbReference type="EMBL" id="MCA9390230.1"/>
    </source>
</evidence>
<evidence type="ECO:0000313" key="4">
    <source>
        <dbReference type="Proteomes" id="UP000701698"/>
    </source>
</evidence>
<accession>A0A955LGM5</accession>
<dbReference type="InterPro" id="IPR011042">
    <property type="entry name" value="6-blade_b-propeller_TolB-like"/>
</dbReference>
<reference evidence="3" key="2">
    <citation type="journal article" date="2021" name="Microbiome">
        <title>Successional dynamics and alternative stable states in a saline activated sludge microbial community over 9 years.</title>
        <authorList>
            <person name="Wang Y."/>
            <person name="Ye J."/>
            <person name="Ju F."/>
            <person name="Liu L."/>
            <person name="Boyd J.A."/>
            <person name="Deng Y."/>
            <person name="Parks D.H."/>
            <person name="Jiang X."/>
            <person name="Yin X."/>
            <person name="Woodcroft B.J."/>
            <person name="Tyson G.W."/>
            <person name="Hugenholtz P."/>
            <person name="Polz M.F."/>
            <person name="Zhang T."/>
        </authorList>
    </citation>
    <scope>NUCLEOTIDE SEQUENCE</scope>
    <source>
        <strain evidence="3">HKST-UBA01</strain>
    </source>
</reference>
<evidence type="ECO:0000256" key="1">
    <source>
        <dbReference type="SAM" id="MobiDB-lite"/>
    </source>
</evidence>
<dbReference type="EMBL" id="JAGQKX010000049">
    <property type="protein sequence ID" value="MCA9390230.1"/>
    <property type="molecule type" value="Genomic_DNA"/>
</dbReference>
<keyword evidence="2" id="KW-0812">Transmembrane</keyword>
<gene>
    <name evidence="3" type="ORF">KC571_02395</name>
</gene>
<dbReference type="Proteomes" id="UP000701698">
    <property type="component" value="Unassembled WGS sequence"/>
</dbReference>
<organism evidence="3 4">
    <name type="scientific">candidate division WWE3 bacterium</name>
    <dbReference type="NCBI Taxonomy" id="2053526"/>
    <lineage>
        <taxon>Bacteria</taxon>
        <taxon>Katanobacteria</taxon>
    </lineage>
</organism>
<sequence length="426" mass="47206">MSEYPKNLVTPTEQSEPEMPLPEKILDPIEPTKKKKPFILIAIIVIVGLILIAIGLLMFMNNGNGLVPGVEPTPTPENGTEPTPTPTEQIVAPERGYRYVAYAKEDPNSNIWVIDTQGGNQKKITDNNDASTYYPQVDWKAFDIVVYTECSHITNVCSIWQTSIYTGQTESVVSADKFVTDAAILAFGISEDGNQVAYIYSVADGRAFVQLQKDGKSSTLKELPPSLGRDGTFDDTVSVEFSPDGRLLLITDPLTQPNTKQDFTTMWIYDTSDGTELFGLGKQNKFASMGIWLSNDTIIYKFDGNLIRKNVATQGESTIAVFDDLYNPQLSPDGNQILAWKYPVSRRPQITTLSLSTKQFSNHSLNFIEPDWVTLADTIALETRETTGSVTFTPTGRLMRVNVQNSSIFELEPANVTTFSVEPLRS</sequence>
<proteinExistence type="predicted"/>
<evidence type="ECO:0000256" key="2">
    <source>
        <dbReference type="SAM" id="Phobius"/>
    </source>
</evidence>
<name>A0A955LGM5_UNCKA</name>